<protein>
    <submittedName>
        <fullName evidence="1">Uncharacterized protein</fullName>
    </submittedName>
</protein>
<sequence>IDALFNLGCWYNGTEFIIKDKVEFYKDAKIITLGEVQELEKSVGNEHYFNKILAGYKDVSYEDVNGQQVPNVSMEMANDGRSIQNTLDVRSNYRGDDYGIELSRQKDIRFAYSEDTRFDNDNFFVVGQRDGGNFKTYQGYDNFEDIEGVFSPSTRLNLDITPKRNLLRQLNRLSVPLFISNGDTNFMRSQFGLELTTKKSSDPTIEEVADIPYTEEPLYYPEIYNFQSELSITNVLQLISDPHGYVEFQYLGVTYSGYILEVSSEPFNRRGNWTLIKRNPNR</sequence>
<feature type="non-terminal residue" evidence="1">
    <location>
        <position position="1"/>
    </location>
</feature>
<dbReference type="EMBL" id="LAZR01019084">
    <property type="protein sequence ID" value="KKL93845.1"/>
    <property type="molecule type" value="Genomic_DNA"/>
</dbReference>
<organism evidence="1">
    <name type="scientific">marine sediment metagenome</name>
    <dbReference type="NCBI Taxonomy" id="412755"/>
    <lineage>
        <taxon>unclassified sequences</taxon>
        <taxon>metagenomes</taxon>
        <taxon>ecological metagenomes</taxon>
    </lineage>
</organism>
<evidence type="ECO:0000313" key="1">
    <source>
        <dbReference type="EMBL" id="KKL93845.1"/>
    </source>
</evidence>
<proteinExistence type="predicted"/>
<name>A0A0F9IJ59_9ZZZZ</name>
<comment type="caution">
    <text evidence="1">The sequence shown here is derived from an EMBL/GenBank/DDBJ whole genome shotgun (WGS) entry which is preliminary data.</text>
</comment>
<dbReference type="AlphaFoldDB" id="A0A0F9IJ59"/>
<accession>A0A0F9IJ59</accession>
<reference evidence="1" key="1">
    <citation type="journal article" date="2015" name="Nature">
        <title>Complex archaea that bridge the gap between prokaryotes and eukaryotes.</title>
        <authorList>
            <person name="Spang A."/>
            <person name="Saw J.H."/>
            <person name="Jorgensen S.L."/>
            <person name="Zaremba-Niedzwiedzka K."/>
            <person name="Martijn J."/>
            <person name="Lind A.E."/>
            <person name="van Eijk R."/>
            <person name="Schleper C."/>
            <person name="Guy L."/>
            <person name="Ettema T.J."/>
        </authorList>
    </citation>
    <scope>NUCLEOTIDE SEQUENCE</scope>
</reference>
<gene>
    <name evidence="1" type="ORF">LCGC14_1870650</name>
</gene>